<proteinExistence type="predicted"/>
<gene>
    <name evidence="2" type="ORF">CR205_13305</name>
</gene>
<reference evidence="2 3" key="1">
    <citation type="submission" date="2017-10" db="EMBL/GenBank/DDBJ databases">
        <title>Bacillus sp. nov., a halophilic bacterium isolated from a Yangshapao Lake.</title>
        <authorList>
            <person name="Wang H."/>
        </authorList>
    </citation>
    <scope>NUCLEOTIDE SEQUENCE [LARGE SCALE GENOMIC DNA]</scope>
    <source>
        <strain evidence="2 3">YSP-3</strain>
    </source>
</reference>
<dbReference type="PANTHER" id="PTHR48207">
    <property type="entry name" value="SUCCINATE--HYDROXYMETHYLGLUTARATE COA-TRANSFERASE"/>
    <property type="match status" value="1"/>
</dbReference>
<dbReference type="EMBL" id="PDOF01000002">
    <property type="protein sequence ID" value="PYZ96671.1"/>
    <property type="molecule type" value="Genomic_DNA"/>
</dbReference>
<dbReference type="PANTHER" id="PTHR48207:SF3">
    <property type="entry name" value="SUCCINATE--HYDROXYMETHYLGLUTARATE COA-TRANSFERASE"/>
    <property type="match status" value="1"/>
</dbReference>
<accession>A0A2W0H6Q9</accession>
<dbReference type="Gene3D" id="3.40.50.10540">
    <property type="entry name" value="Crotonobetainyl-coa:carnitine coa-transferase, domain 1"/>
    <property type="match status" value="1"/>
</dbReference>
<dbReference type="Pfam" id="PF02515">
    <property type="entry name" value="CoA_transf_3"/>
    <property type="match status" value="1"/>
</dbReference>
<dbReference type="InterPro" id="IPR044855">
    <property type="entry name" value="CoA-Trfase_III_dom3_sf"/>
</dbReference>
<evidence type="ECO:0000313" key="3">
    <source>
        <dbReference type="Proteomes" id="UP000248066"/>
    </source>
</evidence>
<dbReference type="OrthoDB" id="9797653at2"/>
<comment type="caution">
    <text evidence="2">The sequence shown here is derived from an EMBL/GenBank/DDBJ whole genome shotgun (WGS) entry which is preliminary data.</text>
</comment>
<keyword evidence="1 2" id="KW-0808">Transferase</keyword>
<dbReference type="InterPro" id="IPR023606">
    <property type="entry name" value="CoA-Trfase_III_dom_1_sf"/>
</dbReference>
<keyword evidence="3" id="KW-1185">Reference proteome</keyword>
<sequence>MGALDGVRVLDASQIMAGPYCTMVLADLGAEVIKVEKTNGGDDSRQMGPYINEESTSFFQINRNKKSIALNLKTDEGKEIFYNLAKESDVIVENFRPGVTQSLGIDYETMKGVNPELIYCSISGFGQSGPYSHKGGFDLVAQGMSGLMSMTGEEDGRPLKSGIAVYDIGAGITAAYSIMAAYIHKLKSGEGQHLDIALSEIGLPWFTWEAAAYFAEGTIPKATGSRHRVSAPYQAVKAKDSYMMLGCANQKTWENFCMNVAEKPEWITEPRFETNTLRHDNVEALEKEIENVLSSNNASYWIEKCERAGVPAGPINNFEEAMQNEHFLARNMVEEVDHPVIGKMKMIGIPTKFSKTPGEVRFASPLFGQHTEEILKSIGKSEADIQSLKDNGVTAARNVSEYRKAESVTR</sequence>
<dbReference type="GO" id="GO:0008410">
    <property type="term" value="F:CoA-transferase activity"/>
    <property type="evidence" value="ECO:0007669"/>
    <property type="project" value="TreeGrafter"/>
</dbReference>
<dbReference type="AlphaFoldDB" id="A0A2W0H6Q9"/>
<evidence type="ECO:0000313" key="2">
    <source>
        <dbReference type="EMBL" id="PYZ96671.1"/>
    </source>
</evidence>
<dbReference type="InterPro" id="IPR003673">
    <property type="entry name" value="CoA-Trfase_fam_III"/>
</dbReference>
<protein>
    <submittedName>
        <fullName evidence="2">CoA transferase</fullName>
    </submittedName>
</protein>
<organism evidence="2 3">
    <name type="scientific">Alteribacter lacisalsi</name>
    <dbReference type="NCBI Taxonomy" id="2045244"/>
    <lineage>
        <taxon>Bacteria</taxon>
        <taxon>Bacillati</taxon>
        <taxon>Bacillota</taxon>
        <taxon>Bacilli</taxon>
        <taxon>Bacillales</taxon>
        <taxon>Bacillaceae</taxon>
        <taxon>Alteribacter</taxon>
    </lineage>
</organism>
<dbReference type="InterPro" id="IPR050483">
    <property type="entry name" value="CoA-transferase_III_domain"/>
</dbReference>
<evidence type="ECO:0000256" key="1">
    <source>
        <dbReference type="ARBA" id="ARBA00022679"/>
    </source>
</evidence>
<dbReference type="Proteomes" id="UP000248066">
    <property type="component" value="Unassembled WGS sequence"/>
</dbReference>
<dbReference type="Gene3D" id="3.30.1540.10">
    <property type="entry name" value="formyl-coa transferase, domain 3"/>
    <property type="match status" value="1"/>
</dbReference>
<dbReference type="SUPFAM" id="SSF89796">
    <property type="entry name" value="CoA-transferase family III (CaiB/BaiF)"/>
    <property type="match status" value="1"/>
</dbReference>
<dbReference type="RefSeq" id="WP_110520606.1">
    <property type="nucleotide sequence ID" value="NZ_PDOF01000002.1"/>
</dbReference>
<name>A0A2W0H6Q9_9BACI</name>